<dbReference type="Proteomes" id="UP000887116">
    <property type="component" value="Unassembled WGS sequence"/>
</dbReference>
<accession>A0A8X6L0D0</accession>
<keyword evidence="2" id="KW-1185">Reference proteome</keyword>
<reference evidence="1" key="1">
    <citation type="submission" date="2020-07" db="EMBL/GenBank/DDBJ databases">
        <title>Multicomponent nature underlies the extraordinary mechanical properties of spider dragline silk.</title>
        <authorList>
            <person name="Kono N."/>
            <person name="Nakamura H."/>
            <person name="Mori M."/>
            <person name="Yoshida Y."/>
            <person name="Ohtoshi R."/>
            <person name="Malay A.D."/>
            <person name="Moran D.A.P."/>
            <person name="Tomita M."/>
            <person name="Numata K."/>
            <person name="Arakawa K."/>
        </authorList>
    </citation>
    <scope>NUCLEOTIDE SEQUENCE</scope>
</reference>
<comment type="caution">
    <text evidence="1">The sequence shown here is derived from an EMBL/GenBank/DDBJ whole genome shotgun (WGS) entry which is preliminary data.</text>
</comment>
<gene>
    <name evidence="1" type="ORF">TNCT_107431</name>
</gene>
<evidence type="ECO:0000313" key="2">
    <source>
        <dbReference type="Proteomes" id="UP000887116"/>
    </source>
</evidence>
<dbReference type="AlphaFoldDB" id="A0A8X6L0D0"/>
<name>A0A8X6L0D0_TRICU</name>
<evidence type="ECO:0000313" key="1">
    <source>
        <dbReference type="EMBL" id="GFQ90831.1"/>
    </source>
</evidence>
<proteinExistence type="predicted"/>
<organism evidence="1 2">
    <name type="scientific">Trichonephila clavata</name>
    <name type="common">Joro spider</name>
    <name type="synonym">Nephila clavata</name>
    <dbReference type="NCBI Taxonomy" id="2740835"/>
    <lineage>
        <taxon>Eukaryota</taxon>
        <taxon>Metazoa</taxon>
        <taxon>Ecdysozoa</taxon>
        <taxon>Arthropoda</taxon>
        <taxon>Chelicerata</taxon>
        <taxon>Arachnida</taxon>
        <taxon>Araneae</taxon>
        <taxon>Araneomorphae</taxon>
        <taxon>Entelegynae</taxon>
        <taxon>Araneoidea</taxon>
        <taxon>Nephilidae</taxon>
        <taxon>Trichonephila</taxon>
    </lineage>
</organism>
<sequence length="111" mass="12708">MQTRSTSAKFLCNQRFIKRIVPEINCARNLSSTIARLHTDRFKGMKISPDNSRSYLICRNCPQTQLTSDHILNCKALFASFFKLDESPRDILYRPQAPDQTSLVIGAFEPI</sequence>
<protein>
    <submittedName>
        <fullName evidence="1">Uncharacterized protein</fullName>
    </submittedName>
</protein>
<dbReference type="EMBL" id="BMAO01003885">
    <property type="protein sequence ID" value="GFQ90831.1"/>
    <property type="molecule type" value="Genomic_DNA"/>
</dbReference>